<keyword evidence="2" id="KW-0255">Endonuclease</keyword>
<dbReference type="InterPro" id="IPR036691">
    <property type="entry name" value="Endo/exonu/phosph_ase_sf"/>
</dbReference>
<keyword evidence="2" id="KW-0540">Nuclease</keyword>
<reference evidence="2 3" key="1">
    <citation type="submission" date="2018-03" db="EMBL/GenBank/DDBJ databases">
        <title>Massilia armeniaca sp. nov., isolated from desert soil.</title>
        <authorList>
            <person name="Huang H."/>
            <person name="Ren M."/>
        </authorList>
    </citation>
    <scope>NUCLEOTIDE SEQUENCE [LARGE SCALE GENOMIC DNA]</scope>
    <source>
        <strain evidence="2 3">ZMN-3</strain>
    </source>
</reference>
<dbReference type="RefSeq" id="WP_107143815.1">
    <property type="nucleotide sequence ID" value="NZ_CP028324.1"/>
</dbReference>
<dbReference type="Gene3D" id="3.60.10.10">
    <property type="entry name" value="Endonuclease/exonuclease/phosphatase"/>
    <property type="match status" value="1"/>
</dbReference>
<dbReference type="KEGG" id="masz:C9I28_24700"/>
<proteinExistence type="predicted"/>
<keyword evidence="3" id="KW-1185">Reference proteome</keyword>
<dbReference type="AlphaFoldDB" id="A0A2R4CG84"/>
<keyword evidence="2" id="KW-0378">Hydrolase</keyword>
<dbReference type="SUPFAM" id="SSF56219">
    <property type="entry name" value="DNase I-like"/>
    <property type="match status" value="1"/>
</dbReference>
<dbReference type="InterPro" id="IPR051916">
    <property type="entry name" value="GPI-anchor_lipid_remodeler"/>
</dbReference>
<dbReference type="GO" id="GO:0004519">
    <property type="term" value="F:endonuclease activity"/>
    <property type="evidence" value="ECO:0007669"/>
    <property type="project" value="UniProtKB-KW"/>
</dbReference>
<organism evidence="2 3">
    <name type="scientific">Pseudoduganella armeniaca</name>
    <dbReference type="NCBI Taxonomy" id="2072590"/>
    <lineage>
        <taxon>Bacteria</taxon>
        <taxon>Pseudomonadati</taxon>
        <taxon>Pseudomonadota</taxon>
        <taxon>Betaproteobacteria</taxon>
        <taxon>Burkholderiales</taxon>
        <taxon>Oxalobacteraceae</taxon>
        <taxon>Telluria group</taxon>
        <taxon>Pseudoduganella</taxon>
    </lineage>
</organism>
<dbReference type="InterPro" id="IPR005135">
    <property type="entry name" value="Endo/exonuclease/phosphatase"/>
</dbReference>
<accession>A0A2R4CG84</accession>
<dbReference type="PANTHER" id="PTHR14859:SF15">
    <property type="entry name" value="ENDONUCLEASE_EXONUCLEASE_PHOSPHATASE DOMAIN-CONTAINING PROTEIN"/>
    <property type="match status" value="1"/>
</dbReference>
<sequence length="324" mass="35922">MQQEIRFATFNVCNLAPPGAKLYDNLAPLGPEEYEAKASWIAHQLDELDADVIGFQEIFSQAALRDVLARTRKYREALHAGFDPDPQANRLTPSVALVSRLPLATPATTYPSFPADVPCDSGSPDSDRFARAPLHAQVLLPGERIVDVFVVHLKSRRPDYRNGDNGADPLQYAMASLRSLVWRGTEAVALRVLLSKMMRETRRPCVVLGDFNDTADAVTTTIVLGNGGTYGGEGAASEERRGRLYDCHRIQRSQDPLRHVGYTNIHEGRYSTIDHVLVSEEFNGDSPRAIGEVLDVSYFNDHLRLAKPEASDHGQVLVRLRLYG</sequence>
<evidence type="ECO:0000313" key="3">
    <source>
        <dbReference type="Proteomes" id="UP000240505"/>
    </source>
</evidence>
<dbReference type="GO" id="GO:0006506">
    <property type="term" value="P:GPI anchor biosynthetic process"/>
    <property type="evidence" value="ECO:0007669"/>
    <property type="project" value="TreeGrafter"/>
</dbReference>
<protein>
    <submittedName>
        <fullName evidence="2">Endonuclease/exonuclease/phosphatase</fullName>
    </submittedName>
</protein>
<name>A0A2R4CG84_9BURK</name>
<gene>
    <name evidence="2" type="ORF">C9I28_24700</name>
</gene>
<dbReference type="EMBL" id="CP028324">
    <property type="protein sequence ID" value="AVR98480.1"/>
    <property type="molecule type" value="Genomic_DNA"/>
</dbReference>
<keyword evidence="2" id="KW-0269">Exonuclease</keyword>
<evidence type="ECO:0000259" key="1">
    <source>
        <dbReference type="Pfam" id="PF03372"/>
    </source>
</evidence>
<dbReference type="Pfam" id="PF03372">
    <property type="entry name" value="Exo_endo_phos"/>
    <property type="match status" value="1"/>
</dbReference>
<dbReference type="GO" id="GO:0016020">
    <property type="term" value="C:membrane"/>
    <property type="evidence" value="ECO:0007669"/>
    <property type="project" value="GOC"/>
</dbReference>
<feature type="domain" description="Endonuclease/exonuclease/phosphatase" evidence="1">
    <location>
        <begin position="8"/>
        <end position="313"/>
    </location>
</feature>
<dbReference type="GO" id="GO:0004527">
    <property type="term" value="F:exonuclease activity"/>
    <property type="evidence" value="ECO:0007669"/>
    <property type="project" value="UniProtKB-KW"/>
</dbReference>
<dbReference type="OrthoDB" id="833328at2"/>
<dbReference type="PANTHER" id="PTHR14859">
    <property type="entry name" value="CALCOFLUOR WHITE HYPERSENSITIVE PROTEIN PRECURSOR"/>
    <property type="match status" value="1"/>
</dbReference>
<dbReference type="Proteomes" id="UP000240505">
    <property type="component" value="Chromosome"/>
</dbReference>
<evidence type="ECO:0000313" key="2">
    <source>
        <dbReference type="EMBL" id="AVR98480.1"/>
    </source>
</evidence>